<protein>
    <recommendedName>
        <fullName evidence="4">DUF2325 domain-containing protein</fullName>
    </recommendedName>
</protein>
<evidence type="ECO:0000256" key="1">
    <source>
        <dbReference type="ARBA" id="ARBA00007189"/>
    </source>
</evidence>
<dbReference type="EMBL" id="FUXM01000013">
    <property type="protein sequence ID" value="SJZ94548.1"/>
    <property type="molecule type" value="Genomic_DNA"/>
</dbReference>
<dbReference type="Proteomes" id="UP000189933">
    <property type="component" value="Unassembled WGS sequence"/>
</dbReference>
<comment type="similarity">
    <text evidence="1">Belongs to the UPF0751 family.</text>
</comment>
<dbReference type="Pfam" id="PF10087">
    <property type="entry name" value="DUF2325"/>
    <property type="match status" value="1"/>
</dbReference>
<keyword evidence="3" id="KW-1185">Reference proteome</keyword>
<dbReference type="AlphaFoldDB" id="A0A1T4PUD1"/>
<dbReference type="RefSeq" id="WP_078665468.1">
    <property type="nucleotide sequence ID" value="NZ_FUXM01000013.1"/>
</dbReference>
<dbReference type="OrthoDB" id="5324142at2"/>
<organism evidence="2 3">
    <name type="scientific">Carboxydocella sporoproducens DSM 16521</name>
    <dbReference type="NCBI Taxonomy" id="1121270"/>
    <lineage>
        <taxon>Bacteria</taxon>
        <taxon>Bacillati</taxon>
        <taxon>Bacillota</taxon>
        <taxon>Clostridia</taxon>
        <taxon>Eubacteriales</taxon>
        <taxon>Clostridiales Family XVI. Incertae Sedis</taxon>
        <taxon>Carboxydocella</taxon>
    </lineage>
</organism>
<reference evidence="3" key="1">
    <citation type="submission" date="2017-02" db="EMBL/GenBank/DDBJ databases">
        <authorList>
            <person name="Varghese N."/>
            <person name="Submissions S."/>
        </authorList>
    </citation>
    <scope>NUCLEOTIDE SEQUENCE [LARGE SCALE GENOMIC DNA]</scope>
    <source>
        <strain evidence="3">DSM 16521</strain>
    </source>
</reference>
<proteinExistence type="inferred from homology"/>
<evidence type="ECO:0000313" key="3">
    <source>
        <dbReference type="Proteomes" id="UP000189933"/>
    </source>
</evidence>
<accession>A0A1T4PUD1</accession>
<gene>
    <name evidence="2" type="ORF">SAMN02745885_01400</name>
</gene>
<name>A0A1T4PUD1_9FIRM</name>
<dbReference type="InterPro" id="IPR016772">
    <property type="entry name" value="UCP020408"/>
</dbReference>
<dbReference type="PIRSF" id="PIRSF020408">
    <property type="entry name" value="UCP020408"/>
    <property type="match status" value="1"/>
</dbReference>
<sequence length="107" mass="12271">MTVLLVGADQLGNIPKELKQYGCKEIIHWSGRKAKTRKKSIPANVEIVLVFYDFVSHGLMDVIKEQAKRRQLPIVFSRRGTCELRKALLHFRDKMQMSSDSQVKATI</sequence>
<evidence type="ECO:0000313" key="2">
    <source>
        <dbReference type="EMBL" id="SJZ94548.1"/>
    </source>
</evidence>
<evidence type="ECO:0008006" key="4">
    <source>
        <dbReference type="Google" id="ProtNLM"/>
    </source>
</evidence>